<keyword evidence="1" id="KW-1133">Transmembrane helix</keyword>
<evidence type="ECO:0000256" key="1">
    <source>
        <dbReference type="SAM" id="Phobius"/>
    </source>
</evidence>
<dbReference type="RefSeq" id="WP_183728366.1">
    <property type="nucleotide sequence ID" value="NZ_JACHID010000001.1"/>
</dbReference>
<evidence type="ECO:0000313" key="2">
    <source>
        <dbReference type="EMBL" id="MBB5020836.1"/>
    </source>
</evidence>
<dbReference type="PROSITE" id="PS51257">
    <property type="entry name" value="PROKAR_LIPOPROTEIN"/>
    <property type="match status" value="1"/>
</dbReference>
<feature type="transmembrane region" description="Helical" evidence="1">
    <location>
        <begin position="14"/>
        <end position="36"/>
    </location>
</feature>
<keyword evidence="1" id="KW-0472">Membrane</keyword>
<sequence length="142" mass="15593">MPKPFATPSHHLKLGHAFIALAIITVITAGCATVPAERKEQKTTQNTIPPWAFFTASSYGLDHASACTPIESSPDSALTLAIAKAREELEGRQGRVLPAHLRGNPTFAVIKKQKGMLDNRQYYCVLMQIRADLHDRHGQPTH</sequence>
<proteinExistence type="predicted"/>
<accession>A0A7W8DFV6</accession>
<name>A0A7W8DFV6_9BACT</name>
<dbReference type="Proteomes" id="UP000528322">
    <property type="component" value="Unassembled WGS sequence"/>
</dbReference>
<evidence type="ECO:0000313" key="3">
    <source>
        <dbReference type="Proteomes" id="UP000528322"/>
    </source>
</evidence>
<dbReference type="EMBL" id="JACHID010000001">
    <property type="protein sequence ID" value="MBB5020836.1"/>
    <property type="molecule type" value="Genomic_DNA"/>
</dbReference>
<comment type="caution">
    <text evidence="2">The sequence shown here is derived from an EMBL/GenBank/DDBJ whole genome shotgun (WGS) entry which is preliminary data.</text>
</comment>
<organism evidence="2 3">
    <name type="scientific">Desulfurispira natronophila</name>
    <dbReference type="NCBI Taxonomy" id="682562"/>
    <lineage>
        <taxon>Bacteria</taxon>
        <taxon>Pseudomonadati</taxon>
        <taxon>Chrysiogenota</taxon>
        <taxon>Chrysiogenia</taxon>
        <taxon>Chrysiogenales</taxon>
        <taxon>Chrysiogenaceae</taxon>
        <taxon>Desulfurispira</taxon>
    </lineage>
</organism>
<evidence type="ECO:0008006" key="4">
    <source>
        <dbReference type="Google" id="ProtNLM"/>
    </source>
</evidence>
<reference evidence="2 3" key="1">
    <citation type="submission" date="2020-08" db="EMBL/GenBank/DDBJ databases">
        <title>Genomic Encyclopedia of Type Strains, Phase IV (KMG-IV): sequencing the most valuable type-strain genomes for metagenomic binning, comparative biology and taxonomic classification.</title>
        <authorList>
            <person name="Goeker M."/>
        </authorList>
    </citation>
    <scope>NUCLEOTIDE SEQUENCE [LARGE SCALE GENOMIC DNA]</scope>
    <source>
        <strain evidence="2 3">DSM 22071</strain>
    </source>
</reference>
<keyword evidence="3" id="KW-1185">Reference proteome</keyword>
<dbReference type="AlphaFoldDB" id="A0A7W8DFV6"/>
<protein>
    <recommendedName>
        <fullName evidence="4">Lipoprotein</fullName>
    </recommendedName>
</protein>
<gene>
    <name evidence="2" type="ORF">HNR37_000139</name>
</gene>
<keyword evidence="1" id="KW-0812">Transmembrane</keyword>